<protein>
    <recommendedName>
        <fullName evidence="4">Polymerase nucleotidyl transferase domain-containing protein</fullName>
    </recommendedName>
</protein>
<name>A0A843BF05_9BURK</name>
<gene>
    <name evidence="2" type="ORF">HF327_018355</name>
</gene>
<dbReference type="RefSeq" id="WP_198461762.1">
    <property type="nucleotide sequence ID" value="NZ_JABBCQ020000018.1"/>
</dbReference>
<evidence type="ECO:0000256" key="1">
    <source>
        <dbReference type="SAM" id="Phobius"/>
    </source>
</evidence>
<evidence type="ECO:0008006" key="4">
    <source>
        <dbReference type="Google" id="ProtNLM"/>
    </source>
</evidence>
<keyword evidence="1" id="KW-0812">Transmembrane</keyword>
<dbReference type="SUPFAM" id="SSF81301">
    <property type="entry name" value="Nucleotidyltransferase"/>
    <property type="match status" value="1"/>
</dbReference>
<evidence type="ECO:0000313" key="2">
    <source>
        <dbReference type="EMBL" id="MBI1626447.1"/>
    </source>
</evidence>
<feature type="transmembrane region" description="Helical" evidence="1">
    <location>
        <begin position="6"/>
        <end position="23"/>
    </location>
</feature>
<dbReference type="InterPro" id="IPR043519">
    <property type="entry name" value="NT_sf"/>
</dbReference>
<keyword evidence="1" id="KW-1133">Transmembrane helix</keyword>
<sequence>MIHALTGWAIFVILLSIMYLRCLKRGKMPRTIEQGFQDFHNTIKASAAETEATVSHRASIKACLEKNFGLKRFTRIGSFGNGTNISRYSDVDYLACLPTTSLKLSSTYTLSLVKDALVTRFPHTDIKVSTPAVVCPFGQ</sequence>
<organism evidence="2 3">
    <name type="scientific">Comamonas suwonensis</name>
    <dbReference type="NCBI Taxonomy" id="2606214"/>
    <lineage>
        <taxon>Bacteria</taxon>
        <taxon>Pseudomonadati</taxon>
        <taxon>Pseudomonadota</taxon>
        <taxon>Betaproteobacteria</taxon>
        <taxon>Burkholderiales</taxon>
        <taxon>Comamonadaceae</taxon>
        <taxon>Comamonas</taxon>
    </lineage>
</organism>
<evidence type="ECO:0000313" key="3">
    <source>
        <dbReference type="Proteomes" id="UP000530032"/>
    </source>
</evidence>
<proteinExistence type="predicted"/>
<accession>A0A843BF05</accession>
<reference evidence="2" key="1">
    <citation type="submission" date="2020-12" db="EMBL/GenBank/DDBJ databases">
        <title>Comamonas sp. nov., isolated from stream water.</title>
        <authorList>
            <person name="Park K.-H."/>
        </authorList>
    </citation>
    <scope>NUCLEOTIDE SEQUENCE</scope>
    <source>
        <strain evidence="2">EJ-4</strain>
    </source>
</reference>
<keyword evidence="3" id="KW-1185">Reference proteome</keyword>
<dbReference type="Proteomes" id="UP000530032">
    <property type="component" value="Unassembled WGS sequence"/>
</dbReference>
<comment type="caution">
    <text evidence="2">The sequence shown here is derived from an EMBL/GenBank/DDBJ whole genome shotgun (WGS) entry which is preliminary data.</text>
</comment>
<dbReference type="AlphaFoldDB" id="A0A843BF05"/>
<keyword evidence="1" id="KW-0472">Membrane</keyword>
<dbReference type="EMBL" id="JABBCQ020000018">
    <property type="protein sequence ID" value="MBI1626447.1"/>
    <property type="molecule type" value="Genomic_DNA"/>
</dbReference>